<dbReference type="Proteomes" id="UP001589575">
    <property type="component" value="Unassembled WGS sequence"/>
</dbReference>
<evidence type="ECO:0000313" key="2">
    <source>
        <dbReference type="EMBL" id="MFB9071894.1"/>
    </source>
</evidence>
<dbReference type="EMBL" id="JBHMFI010000001">
    <property type="protein sequence ID" value="MFB9071894.1"/>
    <property type="molecule type" value="Genomic_DNA"/>
</dbReference>
<protein>
    <submittedName>
        <fullName evidence="2">Uncharacterized protein</fullName>
    </submittedName>
</protein>
<feature type="region of interest" description="Disordered" evidence="1">
    <location>
        <begin position="112"/>
        <end position="140"/>
    </location>
</feature>
<name>A0ABV5FYY0_9MICC</name>
<feature type="compositionally biased region" description="Low complexity" evidence="1">
    <location>
        <begin position="201"/>
        <end position="210"/>
    </location>
</feature>
<feature type="region of interest" description="Disordered" evidence="1">
    <location>
        <begin position="252"/>
        <end position="277"/>
    </location>
</feature>
<comment type="caution">
    <text evidence="2">The sequence shown here is derived from an EMBL/GenBank/DDBJ whole genome shotgun (WGS) entry which is preliminary data.</text>
</comment>
<accession>A0ABV5FYY0</accession>
<proteinExistence type="predicted"/>
<gene>
    <name evidence="2" type="ORF">ACFFX0_12050</name>
</gene>
<evidence type="ECO:0000313" key="3">
    <source>
        <dbReference type="Proteomes" id="UP001589575"/>
    </source>
</evidence>
<keyword evidence="3" id="KW-1185">Reference proteome</keyword>
<feature type="region of interest" description="Disordered" evidence="1">
    <location>
        <begin position="201"/>
        <end position="234"/>
    </location>
</feature>
<evidence type="ECO:0000256" key="1">
    <source>
        <dbReference type="SAM" id="MobiDB-lite"/>
    </source>
</evidence>
<reference evidence="2 3" key="1">
    <citation type="submission" date="2024-09" db="EMBL/GenBank/DDBJ databases">
        <authorList>
            <person name="Sun Q."/>
            <person name="Mori K."/>
        </authorList>
    </citation>
    <scope>NUCLEOTIDE SEQUENCE [LARGE SCALE GENOMIC DNA]</scope>
    <source>
        <strain evidence="2 3">CCM 7609</strain>
    </source>
</reference>
<feature type="region of interest" description="Disordered" evidence="1">
    <location>
        <begin position="50"/>
        <end position="74"/>
    </location>
</feature>
<feature type="compositionally biased region" description="Basic and acidic residues" evidence="1">
    <location>
        <begin position="211"/>
        <end position="222"/>
    </location>
</feature>
<feature type="compositionally biased region" description="Low complexity" evidence="1">
    <location>
        <begin position="112"/>
        <end position="124"/>
    </location>
</feature>
<sequence length="296" mass="30909">MPGACCGLFFRCSASFSAVCSRSPATVTRLVRPRVASGMPLRLPVTAGNNSIRRSRSWSSRPSQAPRMPAMPSSLSCASSAMASDMISSAEPGIGFPGSSFSARARAASGLASSQSRSSSSVSPRRSRQMLWGSSSPNVSSSSLVMAAQFRVPSSRGPLTAGKPSVVPMEMAPIADSKVSWALSQSVVRLVARSLKVRMAARTSSTSASSSEDRAALRREDSPGSSWSRSSRSVCNGWPVATKSSMASLAEASAEAQSSAWGSRTSSPVHTASSVPSCRYHVRNPCQEAWASAMDS</sequence>
<feature type="compositionally biased region" description="Polar residues" evidence="1">
    <location>
        <begin position="261"/>
        <end position="276"/>
    </location>
</feature>
<feature type="compositionally biased region" description="Low complexity" evidence="1">
    <location>
        <begin position="57"/>
        <end position="74"/>
    </location>
</feature>
<organism evidence="2 3">
    <name type="scientific">Citricoccus parietis</name>
    <dbReference type="NCBI Taxonomy" id="592307"/>
    <lineage>
        <taxon>Bacteria</taxon>
        <taxon>Bacillati</taxon>
        <taxon>Actinomycetota</taxon>
        <taxon>Actinomycetes</taxon>
        <taxon>Micrococcales</taxon>
        <taxon>Micrococcaceae</taxon>
        <taxon>Citricoccus</taxon>
    </lineage>
</organism>